<keyword evidence="1" id="KW-0812">Transmembrane</keyword>
<keyword evidence="1" id="KW-1133">Transmembrane helix</keyword>
<evidence type="ECO:0000313" key="3">
    <source>
        <dbReference type="Proteomes" id="UP000660745"/>
    </source>
</evidence>
<reference evidence="2" key="1">
    <citation type="journal article" date="2014" name="Int. J. Syst. Evol. Microbiol.">
        <title>Complete genome sequence of Corynebacterium casei LMG S-19264T (=DSM 44701T), isolated from a smear-ripened cheese.</title>
        <authorList>
            <consortium name="US DOE Joint Genome Institute (JGI-PGF)"/>
            <person name="Walter F."/>
            <person name="Albersmeier A."/>
            <person name="Kalinowski J."/>
            <person name="Ruckert C."/>
        </authorList>
    </citation>
    <scope>NUCLEOTIDE SEQUENCE</scope>
    <source>
        <strain evidence="2">CGMCC 4.7430</strain>
    </source>
</reference>
<organism evidence="2 3">
    <name type="scientific">Nonomuraea glycinis</name>
    <dbReference type="NCBI Taxonomy" id="2047744"/>
    <lineage>
        <taxon>Bacteria</taxon>
        <taxon>Bacillati</taxon>
        <taxon>Actinomycetota</taxon>
        <taxon>Actinomycetes</taxon>
        <taxon>Streptosporangiales</taxon>
        <taxon>Streptosporangiaceae</taxon>
        <taxon>Nonomuraea</taxon>
    </lineage>
</organism>
<feature type="transmembrane region" description="Helical" evidence="1">
    <location>
        <begin position="187"/>
        <end position="208"/>
    </location>
</feature>
<dbReference type="AlphaFoldDB" id="A0A918E6V4"/>
<dbReference type="RefSeq" id="WP_189140249.1">
    <property type="nucleotide sequence ID" value="NZ_BMNK01000006.1"/>
</dbReference>
<reference evidence="2" key="2">
    <citation type="submission" date="2020-09" db="EMBL/GenBank/DDBJ databases">
        <authorList>
            <person name="Sun Q."/>
            <person name="Zhou Y."/>
        </authorList>
    </citation>
    <scope>NUCLEOTIDE SEQUENCE</scope>
    <source>
        <strain evidence="2">CGMCC 4.7430</strain>
    </source>
</reference>
<proteinExistence type="predicted"/>
<comment type="caution">
    <text evidence="2">The sequence shown here is derived from an EMBL/GenBank/DDBJ whole genome shotgun (WGS) entry which is preliminary data.</text>
</comment>
<feature type="transmembrane region" description="Helical" evidence="1">
    <location>
        <begin position="121"/>
        <end position="140"/>
    </location>
</feature>
<feature type="transmembrane region" description="Helical" evidence="1">
    <location>
        <begin position="152"/>
        <end position="175"/>
    </location>
</feature>
<dbReference type="NCBIfam" id="NF038403">
    <property type="entry name" value="perm_prefix_1"/>
    <property type="match status" value="1"/>
</dbReference>
<sequence length="219" mass="23891">MRIDDYVSELHSALRGPHGPKHDLVVEARDSLVDTADALEGDGLTRAEAERLAVEEFGRVREIAPGYQAELTATAGRRMALLLLVSLPATVLMWSLVWRFYPDDVTSWTELPAWYGVVSRLLDLLQLAVGVYGGLALLALGRGSRWIARPHLVTRSLGLAVWVMLPVTSVLGLLMSQDNSMSADLGTFPAVLLVSLLTYACAGVQLYCATRCIRLSRTA</sequence>
<evidence type="ECO:0000256" key="1">
    <source>
        <dbReference type="SAM" id="Phobius"/>
    </source>
</evidence>
<keyword evidence="1" id="KW-0472">Membrane</keyword>
<accession>A0A918E6V4</accession>
<dbReference type="InterPro" id="IPR047928">
    <property type="entry name" value="Perm_prefix_1"/>
</dbReference>
<protein>
    <submittedName>
        <fullName evidence="2">Uncharacterized protein</fullName>
    </submittedName>
</protein>
<keyword evidence="3" id="KW-1185">Reference proteome</keyword>
<dbReference type="Proteomes" id="UP000660745">
    <property type="component" value="Unassembled WGS sequence"/>
</dbReference>
<evidence type="ECO:0000313" key="2">
    <source>
        <dbReference type="EMBL" id="GGP08632.1"/>
    </source>
</evidence>
<feature type="transmembrane region" description="Helical" evidence="1">
    <location>
        <begin position="80"/>
        <end position="101"/>
    </location>
</feature>
<name>A0A918E6V4_9ACTN</name>
<gene>
    <name evidence="2" type="ORF">GCM10012278_41130</name>
</gene>
<dbReference type="EMBL" id="BMNK01000006">
    <property type="protein sequence ID" value="GGP08632.1"/>
    <property type="molecule type" value="Genomic_DNA"/>
</dbReference>